<protein>
    <recommendedName>
        <fullName evidence="3">Membrane associated protein</fullName>
    </recommendedName>
</protein>
<comment type="caution">
    <text evidence="1">The sequence shown here is derived from an EMBL/GenBank/DDBJ whole genome shotgun (WGS) entry which is preliminary data.</text>
</comment>
<dbReference type="EMBL" id="LZYZ01000001">
    <property type="protein sequence ID" value="OOM16628.1"/>
    <property type="molecule type" value="Genomic_DNA"/>
</dbReference>
<proteinExistence type="predicted"/>
<dbReference type="InterPro" id="IPR014584">
    <property type="entry name" value="UCP033729"/>
</dbReference>
<evidence type="ECO:0000313" key="2">
    <source>
        <dbReference type="Proteomes" id="UP000191154"/>
    </source>
</evidence>
<dbReference type="RefSeq" id="WP_022750515.1">
    <property type="nucleotide sequence ID" value="NZ_CP016086.1"/>
</dbReference>
<evidence type="ECO:0000313" key="1">
    <source>
        <dbReference type="EMBL" id="OOM16628.1"/>
    </source>
</evidence>
<reference evidence="1 2" key="1">
    <citation type="submission" date="2016-05" db="EMBL/GenBank/DDBJ databases">
        <title>Microbial solvent formation.</title>
        <authorList>
            <person name="Poehlein A."/>
            <person name="Montoya Solano J.D."/>
            <person name="Flitsch S."/>
            <person name="Krabben P."/>
            <person name="Duerre P."/>
            <person name="Daniel R."/>
        </authorList>
    </citation>
    <scope>NUCLEOTIDE SEQUENCE [LARGE SCALE GENOMIC DNA]</scope>
    <source>
        <strain evidence="1 2">L1-8</strain>
    </source>
</reference>
<name>A0A1S8NJM9_CLOSA</name>
<dbReference type="AlphaFoldDB" id="A0A1S8NJM9"/>
<dbReference type="Proteomes" id="UP000191154">
    <property type="component" value="Unassembled WGS sequence"/>
</dbReference>
<dbReference type="Gene3D" id="2.50.20.10">
    <property type="entry name" value="Lipoprotein localisation LolA/LolB/LppX"/>
    <property type="match status" value="1"/>
</dbReference>
<gene>
    <name evidence="1" type="ORF">CLOSAC_08990</name>
</gene>
<sequence length="209" mass="24452">MNSEKFSVRNKLIMGILIIIPILIILMIIFGRQMIAPTNEQIIDQIRNIKCYSSQVEYTFKNPKSQFNEKTTQYYDADKGSRIEFEDGYERVKVYKGGEIKLEGSQDDEYTIDKDIDVIYPLAFIENILSNPIIGDVEEVKADWGEGEYLKINIQYNSKNQHLNKAEFYIDKQNKVPVLLKILDNKDKERVIVTYKEFKREKSLADSLF</sequence>
<dbReference type="NCBIfam" id="NF041287">
    <property type="entry name" value="lipo_GerS_rel"/>
    <property type="match status" value="1"/>
</dbReference>
<evidence type="ECO:0008006" key="3">
    <source>
        <dbReference type="Google" id="ProtNLM"/>
    </source>
</evidence>
<accession>A0A1S8NJM9</accession>
<organism evidence="1 2">
    <name type="scientific">Clostridium saccharobutylicum</name>
    <dbReference type="NCBI Taxonomy" id="169679"/>
    <lineage>
        <taxon>Bacteria</taxon>
        <taxon>Bacillati</taxon>
        <taxon>Bacillota</taxon>
        <taxon>Clostridia</taxon>
        <taxon>Eubacteriales</taxon>
        <taxon>Clostridiaceae</taxon>
        <taxon>Clostridium</taxon>
    </lineage>
</organism>
<dbReference type="PIRSF" id="PIRSF033729">
    <property type="entry name" value="UCP033729"/>
    <property type="match status" value="1"/>
</dbReference>
<dbReference type="STRING" id="169679.CSACC_42860"/>
<dbReference type="GeneID" id="55476589"/>